<gene>
    <name evidence="3" type="primary">LOC108682049</name>
</gene>
<dbReference type="AlphaFoldDB" id="A0A8B7PMP2"/>
<name>A0A8B7PMP2_HYAAZ</name>
<accession>A0A8B7PMP2</accession>
<feature type="signal peptide" evidence="1">
    <location>
        <begin position="1"/>
        <end position="26"/>
    </location>
</feature>
<proteinExistence type="predicted"/>
<keyword evidence="1" id="KW-0732">Signal</keyword>
<dbReference type="KEGG" id="hazt:108682049"/>
<dbReference type="RefSeq" id="XP_018026642.1">
    <property type="nucleotide sequence ID" value="XM_018171153.1"/>
</dbReference>
<evidence type="ECO:0000256" key="1">
    <source>
        <dbReference type="SAM" id="SignalP"/>
    </source>
</evidence>
<reference evidence="3" key="1">
    <citation type="submission" date="2025-08" db="UniProtKB">
        <authorList>
            <consortium name="RefSeq"/>
        </authorList>
    </citation>
    <scope>IDENTIFICATION</scope>
    <source>
        <tissue evidence="3">Whole organism</tissue>
    </source>
</reference>
<dbReference type="GeneID" id="108682049"/>
<evidence type="ECO:0000313" key="3">
    <source>
        <dbReference type="RefSeq" id="XP_018026642.1"/>
    </source>
</evidence>
<evidence type="ECO:0000313" key="2">
    <source>
        <dbReference type="Proteomes" id="UP000694843"/>
    </source>
</evidence>
<protein>
    <submittedName>
        <fullName evidence="3">Uncharacterized protein LOC108682049</fullName>
    </submittedName>
</protein>
<feature type="chain" id="PRO_5034629611" evidence="1">
    <location>
        <begin position="27"/>
        <end position="195"/>
    </location>
</feature>
<dbReference type="Proteomes" id="UP000694843">
    <property type="component" value="Unplaced"/>
</dbReference>
<organism evidence="2 3">
    <name type="scientific">Hyalella azteca</name>
    <name type="common">Amphipod</name>
    <dbReference type="NCBI Taxonomy" id="294128"/>
    <lineage>
        <taxon>Eukaryota</taxon>
        <taxon>Metazoa</taxon>
        <taxon>Ecdysozoa</taxon>
        <taxon>Arthropoda</taxon>
        <taxon>Crustacea</taxon>
        <taxon>Multicrustacea</taxon>
        <taxon>Malacostraca</taxon>
        <taxon>Eumalacostraca</taxon>
        <taxon>Peracarida</taxon>
        <taxon>Amphipoda</taxon>
        <taxon>Senticaudata</taxon>
        <taxon>Talitrida</taxon>
        <taxon>Talitroidea</taxon>
        <taxon>Hyalellidae</taxon>
        <taxon>Hyalella</taxon>
    </lineage>
</organism>
<sequence>MWTSSLLPILACVWALCASLAQPTSALSIDSLHGTTLDSFSRLSSDFGNQVFFNLGHPLQDTTSLSSSPLHGISLTGHKLHDTSFPIFPSSKTSLIHGSRDHDEKDDLPDARRAGRLALQLNRLALVDKEEHDNYIAAGASGGTKFPVHLKGAALHTKLPPAHALGGSFSSVHHDLGSGFDIDADDAGFGAAGWH</sequence>
<keyword evidence="2" id="KW-1185">Reference proteome</keyword>